<protein>
    <submittedName>
        <fullName evidence="10">ABC transport system permease protein</fullName>
    </submittedName>
</protein>
<feature type="transmembrane region" description="Helical" evidence="7">
    <location>
        <begin position="12"/>
        <end position="33"/>
    </location>
</feature>
<feature type="transmembrane region" description="Helical" evidence="7">
    <location>
        <begin position="703"/>
        <end position="732"/>
    </location>
</feature>
<feature type="transmembrane region" description="Helical" evidence="7">
    <location>
        <begin position="398"/>
        <end position="418"/>
    </location>
</feature>
<comment type="caution">
    <text evidence="10">The sequence shown here is derived from an EMBL/GenBank/DDBJ whole genome shotgun (WGS) entry which is preliminary data.</text>
</comment>
<keyword evidence="5 7" id="KW-0472">Membrane</keyword>
<evidence type="ECO:0000259" key="9">
    <source>
        <dbReference type="Pfam" id="PF12704"/>
    </source>
</evidence>
<accession>A0A927N136</accession>
<feature type="transmembrane region" description="Helical" evidence="7">
    <location>
        <begin position="799"/>
        <end position="819"/>
    </location>
</feature>
<dbReference type="PANTHER" id="PTHR30572">
    <property type="entry name" value="MEMBRANE COMPONENT OF TRANSPORTER-RELATED"/>
    <property type="match status" value="1"/>
</dbReference>
<feature type="transmembrane region" description="Helical" evidence="7">
    <location>
        <begin position="351"/>
        <end position="370"/>
    </location>
</feature>
<evidence type="ECO:0000256" key="4">
    <source>
        <dbReference type="ARBA" id="ARBA00022989"/>
    </source>
</evidence>
<feature type="transmembrane region" description="Helical" evidence="7">
    <location>
        <begin position="753"/>
        <end position="779"/>
    </location>
</feature>
<dbReference type="EMBL" id="JADBEM010000001">
    <property type="protein sequence ID" value="MBE1606775.1"/>
    <property type="molecule type" value="Genomic_DNA"/>
</dbReference>
<feature type="transmembrane region" description="Helical" evidence="7">
    <location>
        <begin position="424"/>
        <end position="454"/>
    </location>
</feature>
<feature type="transmembrane region" description="Helical" evidence="7">
    <location>
        <begin position="253"/>
        <end position="281"/>
    </location>
</feature>
<evidence type="ECO:0000256" key="5">
    <source>
        <dbReference type="ARBA" id="ARBA00023136"/>
    </source>
</evidence>
<comment type="subcellular location">
    <subcellularLocation>
        <location evidence="1">Cell membrane</location>
        <topology evidence="1">Multi-pass membrane protein</topology>
    </subcellularLocation>
</comment>
<sequence length="836" mass="84583">MILAALRGHAGRYVAGGLAIMLGVAFVATALMVTNSASAAMQESVAAQYSRADLVLTGQDEPLTPAFLGKVSDIDGVGSAAGVVLGTLRATYPGAAHQSNVQMTGLPADPALRWQQVSEGRLPERVNEVAVPESLAADKHLRLGSVLTLHLTQDQGRDQNRDQPRDQPLRVVGTVTGGSFVDGMSVVVTDQAMRTWYTDLTYSELLVKAASGVDPTELRGRVATDVAGAAKVYTRDERVKEAVTSLTGGVDVYGAFLLGFAAIAVFVATLVVANTFTILLAQRTRELALLRCIGAVRGQVFGSVIVESLLLGLVASLAGIGVGVGLATIAMELLSRSSLGLPPGGLRLTPTGVAVPLAVGVLTTVVAALVPARRATRVSPLAALRPDLAPAPRSRAGVLRAVLAAVCFLGGVAALVAAPRAGDLMPALLVGVGGGLLSFLGILFGAPILVPALVRLLGGISGRLGGVPGRLAVGNAVRNPRRTAATSAALLVGVTLISMMTVGAASVQGTLHQTLDTQYPLDLAVDGGSTALPDGLVSDVEKIDGLEGSLTVTSAGVRAGSSGEGSETYASAVDPAAVRKVFRDPAGIDGLAPGTAILGPSTAGQLGVQDGGSLRLRGADGPGIDVHVRVVSNPNTPQLLLASADLARIAPKAPVTGVWAKVAEGADGTRVAVAAQELVGDNDQVSLQGAAVERELYDRVLDILLLIATALLAVAVLIALVGVGNTLSLSVIERTREQALLRALGLTRGQLRAMLASEAVLIAAAAVVAGAALGIGYGWAGAQILLGTVAGDVSLAIPWDRLVLVAVIAVAAGLAASVLPARRAVKVAPAAALGDQ</sequence>
<feature type="domain" description="ABC3 transporter permease C-terminal" evidence="8">
    <location>
        <begin position="260"/>
        <end position="380"/>
    </location>
</feature>
<keyword evidence="11" id="KW-1185">Reference proteome</keyword>
<dbReference type="InterPro" id="IPR025857">
    <property type="entry name" value="MacB_PCD"/>
</dbReference>
<evidence type="ECO:0000256" key="6">
    <source>
        <dbReference type="ARBA" id="ARBA00038076"/>
    </source>
</evidence>
<feature type="transmembrane region" description="Helical" evidence="7">
    <location>
        <begin position="309"/>
        <end position="331"/>
    </location>
</feature>
<gene>
    <name evidence="10" type="ORF">HEB94_003623</name>
</gene>
<keyword evidence="3 7" id="KW-0812">Transmembrane</keyword>
<dbReference type="AlphaFoldDB" id="A0A927N136"/>
<feature type="domain" description="ABC3 transporter permease C-terminal" evidence="8">
    <location>
        <begin position="711"/>
        <end position="828"/>
    </location>
</feature>
<feature type="domain" description="MacB-like periplasmic core" evidence="9">
    <location>
        <begin position="18"/>
        <end position="222"/>
    </location>
</feature>
<dbReference type="Pfam" id="PF12704">
    <property type="entry name" value="MacB_PCD"/>
    <property type="match status" value="1"/>
</dbReference>
<proteinExistence type="inferred from homology"/>
<keyword evidence="4 7" id="KW-1133">Transmembrane helix</keyword>
<evidence type="ECO:0000313" key="10">
    <source>
        <dbReference type="EMBL" id="MBE1606775.1"/>
    </source>
</evidence>
<name>A0A927N136_9ACTN</name>
<dbReference type="PANTHER" id="PTHR30572:SF4">
    <property type="entry name" value="ABC TRANSPORTER PERMEASE YTRF"/>
    <property type="match status" value="1"/>
</dbReference>
<evidence type="ECO:0000313" key="11">
    <source>
        <dbReference type="Proteomes" id="UP000638648"/>
    </source>
</evidence>
<evidence type="ECO:0000256" key="1">
    <source>
        <dbReference type="ARBA" id="ARBA00004651"/>
    </source>
</evidence>
<dbReference type="GO" id="GO:0022857">
    <property type="term" value="F:transmembrane transporter activity"/>
    <property type="evidence" value="ECO:0007669"/>
    <property type="project" value="TreeGrafter"/>
</dbReference>
<feature type="transmembrane region" description="Helical" evidence="7">
    <location>
        <begin position="488"/>
        <end position="507"/>
    </location>
</feature>
<dbReference type="GO" id="GO:0005886">
    <property type="term" value="C:plasma membrane"/>
    <property type="evidence" value="ECO:0007669"/>
    <property type="project" value="UniProtKB-SubCell"/>
</dbReference>
<dbReference type="InterPro" id="IPR003838">
    <property type="entry name" value="ABC3_permease_C"/>
</dbReference>
<comment type="similarity">
    <text evidence="6">Belongs to the ABC-4 integral membrane protein family.</text>
</comment>
<reference evidence="10" key="1">
    <citation type="submission" date="2020-10" db="EMBL/GenBank/DDBJ databases">
        <title>Sequencing the genomes of 1000 actinobacteria strains.</title>
        <authorList>
            <person name="Klenk H.-P."/>
        </authorList>
    </citation>
    <scope>NUCLEOTIDE SEQUENCE</scope>
    <source>
        <strain evidence="10">DSM 45354</strain>
    </source>
</reference>
<keyword evidence="2" id="KW-1003">Cell membrane</keyword>
<evidence type="ECO:0000256" key="7">
    <source>
        <dbReference type="SAM" id="Phobius"/>
    </source>
</evidence>
<evidence type="ECO:0000256" key="2">
    <source>
        <dbReference type="ARBA" id="ARBA00022475"/>
    </source>
</evidence>
<organism evidence="10 11">
    <name type="scientific">Actinopolymorpha pittospori</name>
    <dbReference type="NCBI Taxonomy" id="648752"/>
    <lineage>
        <taxon>Bacteria</taxon>
        <taxon>Bacillati</taxon>
        <taxon>Actinomycetota</taxon>
        <taxon>Actinomycetes</taxon>
        <taxon>Propionibacteriales</taxon>
        <taxon>Actinopolymorphaceae</taxon>
        <taxon>Actinopolymorpha</taxon>
    </lineage>
</organism>
<evidence type="ECO:0000256" key="3">
    <source>
        <dbReference type="ARBA" id="ARBA00022692"/>
    </source>
</evidence>
<dbReference type="InterPro" id="IPR050250">
    <property type="entry name" value="Macrolide_Exporter_MacB"/>
</dbReference>
<dbReference type="Pfam" id="PF02687">
    <property type="entry name" value="FtsX"/>
    <property type="match status" value="2"/>
</dbReference>
<evidence type="ECO:0000259" key="8">
    <source>
        <dbReference type="Pfam" id="PF02687"/>
    </source>
</evidence>
<dbReference type="Proteomes" id="UP000638648">
    <property type="component" value="Unassembled WGS sequence"/>
</dbReference>